<keyword evidence="1" id="KW-0805">Transcription regulation</keyword>
<reference evidence="7" key="1">
    <citation type="journal article" date="2019" name="Int. J. Syst. Evol. Microbiol.">
        <title>The Global Catalogue of Microorganisms (GCM) 10K type strain sequencing project: providing services to taxonomists for standard genome sequencing and annotation.</title>
        <authorList>
            <consortium name="The Broad Institute Genomics Platform"/>
            <consortium name="The Broad Institute Genome Sequencing Center for Infectious Disease"/>
            <person name="Wu L."/>
            <person name="Ma J."/>
        </authorList>
    </citation>
    <scope>NUCLEOTIDE SEQUENCE [LARGE SCALE GENOMIC DNA]</scope>
    <source>
        <strain evidence="7">JCM 16365</strain>
    </source>
</reference>
<evidence type="ECO:0000259" key="5">
    <source>
        <dbReference type="PROSITE" id="PS50110"/>
    </source>
</evidence>
<dbReference type="InterPro" id="IPR011006">
    <property type="entry name" value="CheY-like_superfamily"/>
</dbReference>
<keyword evidence="7" id="KW-1185">Reference proteome</keyword>
<keyword evidence="2" id="KW-0238">DNA-binding</keyword>
<protein>
    <recommendedName>
        <fullName evidence="5">Response regulatory domain-containing protein</fullName>
    </recommendedName>
</protein>
<keyword evidence="4" id="KW-0597">Phosphoprotein</keyword>
<dbReference type="SUPFAM" id="SSF46894">
    <property type="entry name" value="C-terminal effector domain of the bipartite response regulators"/>
    <property type="match status" value="1"/>
</dbReference>
<evidence type="ECO:0000256" key="2">
    <source>
        <dbReference type="ARBA" id="ARBA00023125"/>
    </source>
</evidence>
<dbReference type="Proteomes" id="UP001500274">
    <property type="component" value="Unassembled WGS sequence"/>
</dbReference>
<accession>A0ABP6BWC7</accession>
<evidence type="ECO:0000313" key="7">
    <source>
        <dbReference type="Proteomes" id="UP001500274"/>
    </source>
</evidence>
<dbReference type="PROSITE" id="PS50110">
    <property type="entry name" value="RESPONSE_REGULATORY"/>
    <property type="match status" value="1"/>
</dbReference>
<dbReference type="PANTHER" id="PTHR43214:SF41">
    <property type="entry name" value="NITRATE_NITRITE RESPONSE REGULATOR PROTEIN NARP"/>
    <property type="match status" value="1"/>
</dbReference>
<dbReference type="EMBL" id="BAAARI010000017">
    <property type="protein sequence ID" value="GAA2586021.1"/>
    <property type="molecule type" value="Genomic_DNA"/>
</dbReference>
<dbReference type="SUPFAM" id="SSF52172">
    <property type="entry name" value="CheY-like"/>
    <property type="match status" value="1"/>
</dbReference>
<evidence type="ECO:0000256" key="3">
    <source>
        <dbReference type="ARBA" id="ARBA00023163"/>
    </source>
</evidence>
<dbReference type="Gene3D" id="1.10.10.10">
    <property type="entry name" value="Winged helix-like DNA-binding domain superfamily/Winged helix DNA-binding domain"/>
    <property type="match status" value="1"/>
</dbReference>
<proteinExistence type="predicted"/>
<keyword evidence="3" id="KW-0804">Transcription</keyword>
<evidence type="ECO:0000313" key="6">
    <source>
        <dbReference type="EMBL" id="GAA2586021.1"/>
    </source>
</evidence>
<dbReference type="InterPro" id="IPR001789">
    <property type="entry name" value="Sig_transdc_resp-reg_receiver"/>
</dbReference>
<gene>
    <name evidence="6" type="ORF">GCM10009862_26320</name>
</gene>
<feature type="domain" description="Response regulatory" evidence="5">
    <location>
        <begin position="1"/>
        <end position="118"/>
    </location>
</feature>
<dbReference type="SMART" id="SM00448">
    <property type="entry name" value="REC"/>
    <property type="match status" value="1"/>
</dbReference>
<evidence type="ECO:0000256" key="4">
    <source>
        <dbReference type="PROSITE-ProRule" id="PRU00169"/>
    </source>
</evidence>
<dbReference type="SMART" id="SM00421">
    <property type="entry name" value="HTH_LUXR"/>
    <property type="match status" value="1"/>
</dbReference>
<dbReference type="InterPro" id="IPR039420">
    <property type="entry name" value="WalR-like"/>
</dbReference>
<dbReference type="CDD" id="cd00156">
    <property type="entry name" value="REC"/>
    <property type="match status" value="1"/>
</dbReference>
<dbReference type="PANTHER" id="PTHR43214">
    <property type="entry name" value="TWO-COMPONENT RESPONSE REGULATOR"/>
    <property type="match status" value="1"/>
</dbReference>
<feature type="modified residue" description="4-aspartylphosphate" evidence="4">
    <location>
        <position position="49"/>
    </location>
</feature>
<dbReference type="InterPro" id="IPR036388">
    <property type="entry name" value="WH-like_DNA-bd_sf"/>
</dbReference>
<sequence length="205" mass="21405">MLVVEDQAAMRLLVCETLNQHGFETRGAESAAEATRLFAEFDPDVLLADIDLGSRPSGAELAAGLAALAPHLGVVFLSSYPRAAAGATAMGVSGAVFVSKLALSSTAELVDAVEAVMSTQPPVGPASRDGEDSLSRLTRHQLETLSMVARGWSNDEIAARSQTSVRAVERSISRIFDRLGLTGDPARSPRVAAAALYVAAFGPVR</sequence>
<comment type="caution">
    <text evidence="6">The sequence shown here is derived from an EMBL/GenBank/DDBJ whole genome shotgun (WGS) entry which is preliminary data.</text>
</comment>
<dbReference type="Gene3D" id="3.40.50.2300">
    <property type="match status" value="1"/>
</dbReference>
<dbReference type="InterPro" id="IPR016032">
    <property type="entry name" value="Sig_transdc_resp-reg_C-effctor"/>
</dbReference>
<dbReference type="InterPro" id="IPR000792">
    <property type="entry name" value="Tscrpt_reg_LuxR_C"/>
</dbReference>
<organism evidence="6 7">
    <name type="scientific">Microbacterium binotii</name>
    <dbReference type="NCBI Taxonomy" id="462710"/>
    <lineage>
        <taxon>Bacteria</taxon>
        <taxon>Bacillati</taxon>
        <taxon>Actinomycetota</taxon>
        <taxon>Actinomycetes</taxon>
        <taxon>Micrococcales</taxon>
        <taxon>Microbacteriaceae</taxon>
        <taxon>Microbacterium</taxon>
    </lineage>
</organism>
<name>A0ABP6BWC7_9MICO</name>
<dbReference type="Pfam" id="PF00072">
    <property type="entry name" value="Response_reg"/>
    <property type="match status" value="1"/>
</dbReference>
<evidence type="ECO:0000256" key="1">
    <source>
        <dbReference type="ARBA" id="ARBA00023015"/>
    </source>
</evidence>
<dbReference type="Pfam" id="PF00196">
    <property type="entry name" value="GerE"/>
    <property type="match status" value="1"/>
</dbReference>